<dbReference type="Pfam" id="PF09722">
    <property type="entry name" value="Xre_MbcA_ParS_C"/>
    <property type="match status" value="1"/>
</dbReference>
<reference evidence="2" key="1">
    <citation type="submission" date="2020-10" db="EMBL/GenBank/DDBJ databases">
        <title>Phylogeny of dyella-like bacteria.</title>
        <authorList>
            <person name="Fu J."/>
        </authorList>
    </citation>
    <scope>NUCLEOTIDE SEQUENCE</scope>
    <source>
        <strain evidence="2">DHOC52</strain>
    </source>
</reference>
<evidence type="ECO:0000313" key="3">
    <source>
        <dbReference type="Proteomes" id="UP001430149"/>
    </source>
</evidence>
<dbReference type="Proteomes" id="UP001430149">
    <property type="component" value="Unassembled WGS sequence"/>
</dbReference>
<dbReference type="InterPro" id="IPR024467">
    <property type="entry name" value="Xre/MbcA/ParS-like_toxin-bd"/>
</dbReference>
<protein>
    <submittedName>
        <fullName evidence="2">DUF2384 domain-containing protein</fullName>
    </submittedName>
</protein>
<gene>
    <name evidence="2" type="ORF">ISP19_11520</name>
</gene>
<feature type="domain" description="Antitoxin Xre/MbcA/ParS-like toxin-binding" evidence="1">
    <location>
        <begin position="28"/>
        <end position="78"/>
    </location>
</feature>
<evidence type="ECO:0000313" key="2">
    <source>
        <dbReference type="EMBL" id="MBM7125996.1"/>
    </source>
</evidence>
<dbReference type="RefSeq" id="WP_204682226.1">
    <property type="nucleotide sequence ID" value="NZ_BSNR01000012.1"/>
</dbReference>
<sequence length="81" mass="8559">MHRDILADHPEFAATPGIVENIERVVAAAEAVSGNHDGALEWLTKASLATFDGKTPLAVIGDGRTDDLLHYLASIESGYVG</sequence>
<accession>A0ABS2K465</accession>
<name>A0ABS2K465_9GAMM</name>
<keyword evidence="3" id="KW-1185">Reference proteome</keyword>
<dbReference type="EMBL" id="JADIKE010000036">
    <property type="protein sequence ID" value="MBM7125996.1"/>
    <property type="molecule type" value="Genomic_DNA"/>
</dbReference>
<evidence type="ECO:0000259" key="1">
    <source>
        <dbReference type="Pfam" id="PF09722"/>
    </source>
</evidence>
<comment type="caution">
    <text evidence="2">The sequence shown here is derived from an EMBL/GenBank/DDBJ whole genome shotgun (WGS) entry which is preliminary data.</text>
</comment>
<organism evidence="2 3">
    <name type="scientific">Dyella flava</name>
    <dbReference type="NCBI Taxonomy" id="1920170"/>
    <lineage>
        <taxon>Bacteria</taxon>
        <taxon>Pseudomonadati</taxon>
        <taxon>Pseudomonadota</taxon>
        <taxon>Gammaproteobacteria</taxon>
        <taxon>Lysobacterales</taxon>
        <taxon>Rhodanobacteraceae</taxon>
        <taxon>Dyella</taxon>
    </lineage>
</organism>
<proteinExistence type="predicted"/>